<evidence type="ECO:0000259" key="8">
    <source>
        <dbReference type="PROSITE" id="PS51379"/>
    </source>
</evidence>
<keyword evidence="6 7" id="KW-0472">Membrane</keyword>
<evidence type="ECO:0000256" key="4">
    <source>
        <dbReference type="ARBA" id="ARBA00023004"/>
    </source>
</evidence>
<dbReference type="RefSeq" id="WP_221251773.1">
    <property type="nucleotide sequence ID" value="NZ_AP024355.1"/>
</dbReference>
<feature type="transmembrane region" description="Helical" evidence="7">
    <location>
        <begin position="290"/>
        <end position="310"/>
    </location>
</feature>
<feature type="domain" description="4Fe-4S ferredoxin-type" evidence="8">
    <location>
        <begin position="252"/>
        <end position="281"/>
    </location>
</feature>
<dbReference type="Pfam" id="PF13237">
    <property type="entry name" value="Fer4_10"/>
    <property type="match status" value="1"/>
</dbReference>
<evidence type="ECO:0000256" key="5">
    <source>
        <dbReference type="ARBA" id="ARBA00023014"/>
    </source>
</evidence>
<dbReference type="PANTHER" id="PTHR30224">
    <property type="entry name" value="ELECTRON TRANSPORT PROTEIN"/>
    <property type="match status" value="1"/>
</dbReference>
<sequence length="334" mass="37374">MALKEKFKSTGTWRQLVQWGFFLWILFIGVQFGLFVRHFETGGATPLYLRPPGVEGFLPIGALTSLKYWVATGVFDPVHPAALVLFLTFVAMSLLAKKSFCSWLCPVGTLSEALWKLGQSLFGRNFAIWNWLDIPLRGLKYLLLLFFAKIILLDMPARALAGFLRAPYWAISDVKMLHFFTGMSLTTIIVLAVLAVLSLLYKNFWCRYLCPYGALLGLVSMLSPMKIRRDSATCTGCLRCSRACPSRLPVHRKASLSSPECTGCLTCVEACPERSLAMAPPFWKRPLPRWVFPVLVLGIYAGGVAAGMLGGHWESSLTYQDYQRLIPMAQYLGH</sequence>
<evidence type="ECO:0000313" key="10">
    <source>
        <dbReference type="Proteomes" id="UP001319827"/>
    </source>
</evidence>
<evidence type="ECO:0000256" key="2">
    <source>
        <dbReference type="ARBA" id="ARBA00022475"/>
    </source>
</evidence>
<evidence type="ECO:0000256" key="3">
    <source>
        <dbReference type="ARBA" id="ARBA00022723"/>
    </source>
</evidence>
<evidence type="ECO:0000256" key="7">
    <source>
        <dbReference type="SAM" id="Phobius"/>
    </source>
</evidence>
<proteinExistence type="predicted"/>
<dbReference type="SUPFAM" id="SSF54862">
    <property type="entry name" value="4Fe-4S ferredoxins"/>
    <property type="match status" value="1"/>
</dbReference>
<keyword evidence="7" id="KW-1133">Transmembrane helix</keyword>
<feature type="transmembrane region" description="Helical" evidence="7">
    <location>
        <begin position="141"/>
        <end position="164"/>
    </location>
</feature>
<keyword evidence="4" id="KW-0408">Iron</keyword>
<dbReference type="InterPro" id="IPR017900">
    <property type="entry name" value="4Fe4S_Fe_S_CS"/>
</dbReference>
<organism evidence="9 10">
    <name type="scientific">Desulfuromonas versatilis</name>
    <dbReference type="NCBI Taxonomy" id="2802975"/>
    <lineage>
        <taxon>Bacteria</taxon>
        <taxon>Pseudomonadati</taxon>
        <taxon>Thermodesulfobacteriota</taxon>
        <taxon>Desulfuromonadia</taxon>
        <taxon>Desulfuromonadales</taxon>
        <taxon>Desulfuromonadaceae</taxon>
        <taxon>Desulfuromonas</taxon>
    </lineage>
</organism>
<dbReference type="PANTHER" id="PTHR30224:SF4">
    <property type="entry name" value="ELECTRON TRANSPORT PROTEIN YCCM-RELATED"/>
    <property type="match status" value="1"/>
</dbReference>
<evidence type="ECO:0000256" key="6">
    <source>
        <dbReference type="ARBA" id="ARBA00023136"/>
    </source>
</evidence>
<keyword evidence="3" id="KW-0479">Metal-binding</keyword>
<feature type="transmembrane region" description="Helical" evidence="7">
    <location>
        <begin position="176"/>
        <end position="197"/>
    </location>
</feature>
<evidence type="ECO:0000313" key="9">
    <source>
        <dbReference type="EMBL" id="BCR04319.1"/>
    </source>
</evidence>
<keyword evidence="7" id="KW-0812">Transmembrane</keyword>
<dbReference type="PROSITE" id="PS00198">
    <property type="entry name" value="4FE4S_FER_1"/>
    <property type="match status" value="2"/>
</dbReference>
<dbReference type="Proteomes" id="UP001319827">
    <property type="component" value="Chromosome"/>
</dbReference>
<dbReference type="InterPro" id="IPR052378">
    <property type="entry name" value="NosR_regulator"/>
</dbReference>
<comment type="subcellular location">
    <subcellularLocation>
        <location evidence="1">Cell membrane</location>
    </subcellularLocation>
</comment>
<keyword evidence="5" id="KW-0411">Iron-sulfur</keyword>
<dbReference type="EMBL" id="AP024355">
    <property type="protein sequence ID" value="BCR04319.1"/>
    <property type="molecule type" value="Genomic_DNA"/>
</dbReference>
<dbReference type="InterPro" id="IPR017896">
    <property type="entry name" value="4Fe4S_Fe-S-bd"/>
</dbReference>
<accession>A0ABM8HQC2</accession>
<dbReference type="PROSITE" id="PS51379">
    <property type="entry name" value="4FE4S_FER_2"/>
    <property type="match status" value="2"/>
</dbReference>
<dbReference type="Pfam" id="PF12801">
    <property type="entry name" value="Fer4_5"/>
    <property type="match status" value="1"/>
</dbReference>
<protein>
    <submittedName>
        <fullName evidence="9">(Fe-S)-binding protein</fullName>
    </submittedName>
</protein>
<keyword evidence="2" id="KW-1003">Cell membrane</keyword>
<feature type="transmembrane region" description="Helical" evidence="7">
    <location>
        <begin position="78"/>
        <end position="96"/>
    </location>
</feature>
<evidence type="ECO:0000256" key="1">
    <source>
        <dbReference type="ARBA" id="ARBA00004236"/>
    </source>
</evidence>
<feature type="domain" description="4Fe-4S ferredoxin-type" evidence="8">
    <location>
        <begin position="225"/>
        <end position="246"/>
    </location>
</feature>
<gene>
    <name evidence="9" type="primary">yccM-2_1</name>
    <name evidence="9" type="ORF">DESUT3_13880</name>
</gene>
<name>A0ABM8HQC2_9BACT</name>
<feature type="transmembrane region" description="Helical" evidence="7">
    <location>
        <begin position="21"/>
        <end position="39"/>
    </location>
</feature>
<dbReference type="Gene3D" id="3.30.70.20">
    <property type="match status" value="1"/>
</dbReference>
<keyword evidence="10" id="KW-1185">Reference proteome</keyword>
<reference evidence="9 10" key="2">
    <citation type="journal article" date="2021" name="Int. J. Syst. Evol. Microbiol.">
        <title>Isolation and Polyphasic Characterization of Desulfuromonas versatilis sp. Nov., an Electrogenic Bacteria Capable of Versatile Metabolism Isolated from a Graphene Oxide-Reducing Enrichment Culture.</title>
        <authorList>
            <person name="Xie L."/>
            <person name="Yoshida N."/>
            <person name="Ishii S."/>
            <person name="Meng L."/>
        </authorList>
    </citation>
    <scope>NUCLEOTIDE SEQUENCE [LARGE SCALE GENOMIC DNA]</scope>
    <source>
        <strain evidence="9 10">NIT-T3</strain>
    </source>
</reference>
<reference evidence="9 10" key="1">
    <citation type="journal article" date="2016" name="C (Basel)">
        <title>Selective Growth of and Electricity Production by Marine Exoelectrogenic Bacteria in Self-Aggregated Hydrogel of Microbially Reduced Graphene Oxide.</title>
        <authorList>
            <person name="Yoshida N."/>
            <person name="Goto Y."/>
            <person name="Miyata Y."/>
        </authorList>
    </citation>
    <scope>NUCLEOTIDE SEQUENCE [LARGE SCALE GENOMIC DNA]</scope>
    <source>
        <strain evidence="9 10">NIT-T3</strain>
    </source>
</reference>